<evidence type="ECO:0000256" key="1">
    <source>
        <dbReference type="SAM" id="Phobius"/>
    </source>
</evidence>
<dbReference type="InterPro" id="IPR055941">
    <property type="entry name" value="DUF7519"/>
</dbReference>
<keyword evidence="1" id="KW-0812">Transmembrane</keyword>
<dbReference type="RefSeq" id="WP_264555900.1">
    <property type="nucleotide sequence ID" value="NZ_CP109979.1"/>
</dbReference>
<feature type="transmembrane region" description="Helical" evidence="1">
    <location>
        <begin position="143"/>
        <end position="163"/>
    </location>
</feature>
<keyword evidence="1" id="KW-1133">Transmembrane helix</keyword>
<dbReference type="Proteomes" id="UP001596417">
    <property type="component" value="Unassembled WGS sequence"/>
</dbReference>
<evidence type="ECO:0000313" key="3">
    <source>
        <dbReference type="Proteomes" id="UP001596417"/>
    </source>
</evidence>
<keyword evidence="1" id="KW-0472">Membrane</keyword>
<sequence length="165" mass="16226">MTATAIDTRPTRLGIGLTGLFAIVAVLATVIPLALIPNLIGTLLVVAGIVRGTRAIVTVGAGGLVIGVIVAGLAGVGPEPLLIATAAAVLAWDAGMQAIDLGETLGRTADTSRALVVHVAASTITAAVIAGLGYAVYRVVGSGQPVTALVLLLFGAIVLSAAFRG</sequence>
<protein>
    <submittedName>
        <fullName evidence="2">Uncharacterized protein</fullName>
    </submittedName>
</protein>
<dbReference type="EMBL" id="JBHTAX010000001">
    <property type="protein sequence ID" value="MFC7190863.1"/>
    <property type="molecule type" value="Genomic_DNA"/>
</dbReference>
<feature type="transmembrane region" description="Helical" evidence="1">
    <location>
        <begin position="55"/>
        <end position="75"/>
    </location>
</feature>
<gene>
    <name evidence="2" type="ORF">ACFQL7_14175</name>
</gene>
<keyword evidence="3" id="KW-1185">Reference proteome</keyword>
<comment type="caution">
    <text evidence="2">The sequence shown here is derived from an EMBL/GenBank/DDBJ whole genome shotgun (WGS) entry which is preliminary data.</text>
</comment>
<reference evidence="2 3" key="1">
    <citation type="journal article" date="2019" name="Int. J. Syst. Evol. Microbiol.">
        <title>The Global Catalogue of Microorganisms (GCM) 10K type strain sequencing project: providing services to taxonomists for standard genome sequencing and annotation.</title>
        <authorList>
            <consortium name="The Broad Institute Genomics Platform"/>
            <consortium name="The Broad Institute Genome Sequencing Center for Infectious Disease"/>
            <person name="Wu L."/>
            <person name="Ma J."/>
        </authorList>
    </citation>
    <scope>NUCLEOTIDE SEQUENCE [LARGE SCALE GENOMIC DNA]</scope>
    <source>
        <strain evidence="2 3">RDMS1</strain>
    </source>
</reference>
<organism evidence="2 3">
    <name type="scientific">Halocatena marina</name>
    <dbReference type="NCBI Taxonomy" id="2934937"/>
    <lineage>
        <taxon>Archaea</taxon>
        <taxon>Methanobacteriati</taxon>
        <taxon>Methanobacteriota</taxon>
        <taxon>Stenosarchaea group</taxon>
        <taxon>Halobacteria</taxon>
        <taxon>Halobacteriales</taxon>
        <taxon>Natronomonadaceae</taxon>
        <taxon>Halocatena</taxon>
    </lineage>
</organism>
<dbReference type="GeneID" id="76200527"/>
<name>A0ABD5YNF5_9EURY</name>
<evidence type="ECO:0000313" key="2">
    <source>
        <dbReference type="EMBL" id="MFC7190863.1"/>
    </source>
</evidence>
<dbReference type="AlphaFoldDB" id="A0ABD5YNF5"/>
<dbReference type="Pfam" id="PF24363">
    <property type="entry name" value="DUF7519"/>
    <property type="match status" value="1"/>
</dbReference>
<proteinExistence type="predicted"/>
<feature type="transmembrane region" description="Helical" evidence="1">
    <location>
        <begin position="114"/>
        <end position="137"/>
    </location>
</feature>
<feature type="transmembrane region" description="Helical" evidence="1">
    <location>
        <begin position="20"/>
        <end position="48"/>
    </location>
</feature>
<accession>A0ABD5YNF5</accession>